<protein>
    <submittedName>
        <fullName evidence="2">Uncharacterized protein</fullName>
    </submittedName>
</protein>
<keyword evidence="1" id="KW-0812">Transmembrane</keyword>
<reference evidence="2 3" key="1">
    <citation type="submission" date="2013-04" db="EMBL/GenBank/DDBJ databases">
        <title>The Genome Sequence of Sutterella wadsworthensis HGA0223.</title>
        <authorList>
            <consortium name="The Broad Institute Genomics Platform"/>
            <person name="Earl A."/>
            <person name="Ward D."/>
            <person name="Feldgarden M."/>
            <person name="Gevers D."/>
            <person name="Schmidt T.M."/>
            <person name="Dover J."/>
            <person name="Dai D."/>
            <person name="Walker B."/>
            <person name="Young S."/>
            <person name="Zeng Q."/>
            <person name="Gargeya S."/>
            <person name="Fitzgerald M."/>
            <person name="Haas B."/>
            <person name="Abouelleil A."/>
            <person name="Allen A.W."/>
            <person name="Alvarado L."/>
            <person name="Arachchi H.M."/>
            <person name="Berlin A.M."/>
            <person name="Chapman S.B."/>
            <person name="Gainer-Dewar J."/>
            <person name="Goldberg J."/>
            <person name="Griggs A."/>
            <person name="Gujja S."/>
            <person name="Hansen M."/>
            <person name="Howarth C."/>
            <person name="Imamovic A."/>
            <person name="Ireland A."/>
            <person name="Larimer J."/>
            <person name="McCowan C."/>
            <person name="Murphy C."/>
            <person name="Pearson M."/>
            <person name="Poon T.W."/>
            <person name="Priest M."/>
            <person name="Roberts A."/>
            <person name="Saif S."/>
            <person name="Shea T."/>
            <person name="Sisk P."/>
            <person name="Sykes S."/>
            <person name="Wortman J."/>
            <person name="Nusbaum C."/>
            <person name="Birren B."/>
        </authorList>
    </citation>
    <scope>NUCLEOTIDE SEQUENCE [LARGE SCALE GENOMIC DNA]</scope>
    <source>
        <strain evidence="2 3">HGA0223</strain>
    </source>
</reference>
<dbReference type="eggNOG" id="ENOG50302HQ">
    <property type="taxonomic scope" value="Bacteria"/>
</dbReference>
<keyword evidence="3" id="KW-1185">Reference proteome</keyword>
<dbReference type="PATRIC" id="fig|1203554.3.peg.248"/>
<comment type="caution">
    <text evidence="2">The sequence shown here is derived from an EMBL/GenBank/DDBJ whole genome shotgun (WGS) entry which is preliminary data.</text>
</comment>
<name>S3BNR3_9BURK</name>
<dbReference type="EMBL" id="ATCF01000004">
    <property type="protein sequence ID" value="EPE02032.1"/>
    <property type="molecule type" value="Genomic_DNA"/>
</dbReference>
<sequence>MTRKELKEVFRKIGLNVRGFTDSARREFVIALNAEKAKLDPETRRKVRIFWGFVSAVTFVFGFALCYVIVG</sequence>
<dbReference type="Proteomes" id="UP000014400">
    <property type="component" value="Unassembled WGS sequence"/>
</dbReference>
<dbReference type="RefSeq" id="WP_016473702.1">
    <property type="nucleotide sequence ID" value="NZ_KE150480.1"/>
</dbReference>
<dbReference type="AlphaFoldDB" id="S3BNR3"/>
<gene>
    <name evidence="2" type="ORF">HMPREF1476_00268</name>
</gene>
<keyword evidence="1" id="KW-0472">Membrane</keyword>
<dbReference type="HOGENOM" id="CLU_2738569_0_0_4"/>
<evidence type="ECO:0000256" key="1">
    <source>
        <dbReference type="SAM" id="Phobius"/>
    </source>
</evidence>
<evidence type="ECO:0000313" key="2">
    <source>
        <dbReference type="EMBL" id="EPE02032.1"/>
    </source>
</evidence>
<accession>S3BNR3</accession>
<organism evidence="2 3">
    <name type="scientific">Sutterella wadsworthensis HGA0223</name>
    <dbReference type="NCBI Taxonomy" id="1203554"/>
    <lineage>
        <taxon>Bacteria</taxon>
        <taxon>Pseudomonadati</taxon>
        <taxon>Pseudomonadota</taxon>
        <taxon>Betaproteobacteria</taxon>
        <taxon>Burkholderiales</taxon>
        <taxon>Sutterellaceae</taxon>
        <taxon>Sutterella</taxon>
    </lineage>
</organism>
<keyword evidence="1" id="KW-1133">Transmembrane helix</keyword>
<dbReference type="STRING" id="1203554.HMPREF1476_00268"/>
<proteinExistence type="predicted"/>
<evidence type="ECO:0000313" key="3">
    <source>
        <dbReference type="Proteomes" id="UP000014400"/>
    </source>
</evidence>
<feature type="transmembrane region" description="Helical" evidence="1">
    <location>
        <begin position="49"/>
        <end position="70"/>
    </location>
</feature>